<accession>K4I1M0</accession>
<protein>
    <submittedName>
        <fullName evidence="4">Recombination-associated protein</fullName>
    </submittedName>
</protein>
<reference evidence="4 5" key="1">
    <citation type="journal article" date="2013" name="PLoS ONE">
        <title>Enhanced de novo assembly of high throughput pyrosequencing data using whole genome mapping.</title>
        <authorList>
            <person name="Onmus-Leone F."/>
            <person name="Hang J."/>
            <person name="Clifford R.J."/>
            <person name="Yang Y."/>
            <person name="Riley M.C."/>
            <person name="Kuschner R.A."/>
            <person name="Waterman P.E."/>
            <person name="Lesho E.P."/>
        </authorList>
    </citation>
    <scope>NUCLEOTIDE SEQUENCE [LARGE SCALE GENOMIC DNA]</scope>
</reference>
<dbReference type="Pfam" id="PF04381">
    <property type="entry name" value="RdgC"/>
    <property type="match status" value="1"/>
</dbReference>
<evidence type="ECO:0000313" key="4">
    <source>
        <dbReference type="EMBL" id="AFU62982.1"/>
    </source>
</evidence>
<evidence type="ECO:0000313" key="5">
    <source>
        <dbReference type="Proteomes" id="UP000008038"/>
    </source>
</evidence>
<dbReference type="RefSeq" id="YP_006906002.1">
    <property type="nucleotide sequence ID" value="NC_018832.1"/>
</dbReference>
<sequence>MKIAGFDKAIVYQMGGMFDAVNEEKGTMTPLHQLLMSLPQLSEEAVHSLATGQLSDALAEHAIEDPAESSYRSFGFAPYGEEVNGVFALAIPGTKAIVLRVEKRERVLPGVSVRNEVGKRMAELQKKEIDGWKPTRKDWAEMREEVEARMLKNAPIRPTIVNIVIDTPYIYTFSSSAKVVEDCSALLRKAMGSWPVGHALVDEFNLRRFMGDIILGEVPDAEVCNYVHLKHDDGDDLKLKDTEIEGDDFVLDRITSHYTVRALDISVDTGYQGIGSVNLRLADKAILSGIHIGEADYDAQHEATLERYGTDGTAFLTMMANLFQLVISLRELMVFFEKNGQVVEFERHAHRAFLASALFDFRESLAAKGISVEVVENEDDEDDDEDDDEV</sequence>
<proteinExistence type="predicted"/>
<dbReference type="GO" id="GO:0006310">
    <property type="term" value="P:DNA recombination"/>
    <property type="evidence" value="ECO:0007669"/>
    <property type="project" value="UniProtKB-KW"/>
</dbReference>
<dbReference type="GO" id="GO:0003690">
    <property type="term" value="F:double-stranded DNA binding"/>
    <property type="evidence" value="ECO:0007669"/>
    <property type="project" value="TreeGrafter"/>
</dbReference>
<dbReference type="GO" id="GO:0000018">
    <property type="term" value="P:regulation of DNA recombination"/>
    <property type="evidence" value="ECO:0007669"/>
    <property type="project" value="TreeGrafter"/>
</dbReference>
<organism evidence="4 5">
    <name type="scientific">Providencia phage Redjac</name>
    <dbReference type="NCBI Taxonomy" id="1235559"/>
    <lineage>
        <taxon>Viruses</taxon>
        <taxon>Duplodnaviria</taxon>
        <taxon>Heunggongvirae</taxon>
        <taxon>Uroviricota</taxon>
        <taxon>Caudoviricetes</taxon>
        <taxon>Casjensviridae</taxon>
        <taxon>Redjacvirus</taxon>
        <taxon>Redjacvirus redjac</taxon>
    </lineage>
</organism>
<keyword evidence="5" id="KW-1185">Reference proteome</keyword>
<dbReference type="Proteomes" id="UP000008038">
    <property type="component" value="Segment"/>
</dbReference>
<name>K4I1M0_9CAUD</name>
<evidence type="ECO:0000256" key="3">
    <source>
        <dbReference type="ARBA" id="ARBA00023172"/>
    </source>
</evidence>
<keyword evidence="3" id="KW-0233">DNA recombination</keyword>
<keyword evidence="2" id="KW-0963">Cytoplasm</keyword>
<dbReference type="GeneID" id="13826465"/>
<dbReference type="PANTHER" id="PTHR38103:SF1">
    <property type="entry name" value="RECOMBINATION-ASSOCIATED PROTEIN RDGC"/>
    <property type="match status" value="1"/>
</dbReference>
<evidence type="ECO:0000256" key="1">
    <source>
        <dbReference type="ARBA" id="ARBA00004453"/>
    </source>
</evidence>
<dbReference type="PANTHER" id="PTHR38103">
    <property type="entry name" value="RECOMBINATION-ASSOCIATED PROTEIN RDGC"/>
    <property type="match status" value="1"/>
</dbReference>
<dbReference type="EMBL" id="JX296113">
    <property type="protein sequence ID" value="AFU62982.1"/>
    <property type="molecule type" value="Genomic_DNA"/>
</dbReference>
<comment type="subcellular location">
    <subcellularLocation>
        <location evidence="1">Cytoplasm</location>
        <location evidence="1">Nucleoid</location>
    </subcellularLocation>
</comment>
<dbReference type="InterPro" id="IPR007476">
    <property type="entry name" value="RdgC"/>
</dbReference>
<gene>
    <name evidence="4" type="ORF">Redjac_0180</name>
</gene>
<evidence type="ECO:0000256" key="2">
    <source>
        <dbReference type="ARBA" id="ARBA00022490"/>
    </source>
</evidence>
<dbReference type="GO" id="GO:0009295">
    <property type="term" value="C:nucleoid"/>
    <property type="evidence" value="ECO:0007669"/>
    <property type="project" value="UniProtKB-SubCell"/>
</dbReference>
<dbReference type="KEGG" id="vg:13826465"/>
<dbReference type="OrthoDB" id="3838at10239"/>